<proteinExistence type="inferred from homology"/>
<keyword evidence="2" id="KW-0285">Flavoprotein</keyword>
<dbReference type="RefSeq" id="XP_020062068.1">
    <property type="nucleotide sequence ID" value="XM_020207001.1"/>
</dbReference>
<dbReference type="PANTHER" id="PTHR23023">
    <property type="entry name" value="DIMETHYLANILINE MONOOXYGENASE"/>
    <property type="match status" value="1"/>
</dbReference>
<dbReference type="AlphaFoldDB" id="A0A1E4SBV6"/>
<keyword evidence="6" id="KW-0503">Monooxygenase</keyword>
<name>A0A1E4SBV6_9ASCO</name>
<sequence>MSNIKSVAIIGAGPSGAGTLKAMVKEGHYTKLVAFERRPNFGGLWNYTTETDLETTPVPCEEPTLEVQPIHKKDTGKYVWAAPVYNYLDTNVPKDIMTYAGKPFPEDTPVFPHRSQVLQYMVDYSQELIPYVRFNTKVVNVELTDDQKWRVTSRLVVAETNGSAVASELPEFADTVEIFDAVVIASGNYDVPYIPNRPGMSEWNKKYPGSIFHVKAYRQPEDYADITEKIVVVGNSASGGDLAYQLATGLKRKIYKSKRSENLLPSGKSDLIVDVPDIVNFDAETKTLELKDGSKLEGVGIVIFATGYLKSFPFLDQLNKTDKPLLTDGHRLHGIYEHILLYNYPNLAIIGIARYVLPTRAAETQGCWLSKIWSGKVALPSIEEMKKWEIEEAERRGGNGKTFHDLLFPHDVHYSNRLNNQILDSVKEGENPGLIPKLWDKEQTAIRGSLKGIKEAYIQYKEMTGIAVTSYKELVDAKVIDQIMISDEKLKEHGFNF</sequence>
<dbReference type="GO" id="GO:0050660">
    <property type="term" value="F:flavin adenine dinucleotide binding"/>
    <property type="evidence" value="ECO:0007669"/>
    <property type="project" value="InterPro"/>
</dbReference>
<dbReference type="Gene3D" id="3.50.50.60">
    <property type="entry name" value="FAD/NAD(P)-binding domain"/>
    <property type="match status" value="2"/>
</dbReference>
<gene>
    <name evidence="6" type="ORF">CANTADRAFT_23788</name>
</gene>
<dbReference type="GeneID" id="30981138"/>
<dbReference type="InterPro" id="IPR000960">
    <property type="entry name" value="Flavin_mOase"/>
</dbReference>
<dbReference type="Pfam" id="PF00743">
    <property type="entry name" value="FMO-like"/>
    <property type="match status" value="2"/>
</dbReference>
<dbReference type="SUPFAM" id="SSF51905">
    <property type="entry name" value="FAD/NAD(P)-binding domain"/>
    <property type="match status" value="2"/>
</dbReference>
<dbReference type="PRINTS" id="PR00370">
    <property type="entry name" value="FMOXYGENASE"/>
</dbReference>
<evidence type="ECO:0000256" key="5">
    <source>
        <dbReference type="ARBA" id="ARBA00023002"/>
    </source>
</evidence>
<dbReference type="GO" id="GO:0050661">
    <property type="term" value="F:NADP binding"/>
    <property type="evidence" value="ECO:0007669"/>
    <property type="project" value="InterPro"/>
</dbReference>
<accession>A0A1E4SBV6</accession>
<keyword evidence="7" id="KW-1185">Reference proteome</keyword>
<evidence type="ECO:0000256" key="1">
    <source>
        <dbReference type="ARBA" id="ARBA00009183"/>
    </source>
</evidence>
<keyword evidence="5" id="KW-0560">Oxidoreductase</keyword>
<dbReference type="InterPro" id="IPR036188">
    <property type="entry name" value="FAD/NAD-bd_sf"/>
</dbReference>
<keyword evidence="4" id="KW-0521">NADP</keyword>
<protein>
    <submittedName>
        <fullName evidence="6">Flavin-containing monooxygenase</fullName>
    </submittedName>
</protein>
<dbReference type="EMBL" id="KV453916">
    <property type="protein sequence ID" value="ODV76946.1"/>
    <property type="molecule type" value="Genomic_DNA"/>
</dbReference>
<reference evidence="7" key="1">
    <citation type="submission" date="2016-05" db="EMBL/GenBank/DDBJ databases">
        <title>Comparative genomics of biotechnologically important yeasts.</title>
        <authorList>
            <consortium name="DOE Joint Genome Institute"/>
            <person name="Riley R."/>
            <person name="Haridas S."/>
            <person name="Wolfe K.H."/>
            <person name="Lopes M.R."/>
            <person name="Hittinger C.T."/>
            <person name="Goker M."/>
            <person name="Salamov A."/>
            <person name="Wisecaver J."/>
            <person name="Long T.M."/>
            <person name="Aerts A.L."/>
            <person name="Barry K."/>
            <person name="Choi C."/>
            <person name="Clum A."/>
            <person name="Coughlan A.Y."/>
            <person name="Deshpande S."/>
            <person name="Douglass A.P."/>
            <person name="Hanson S.J."/>
            <person name="Klenk H.-P."/>
            <person name="Labutti K."/>
            <person name="Lapidus A."/>
            <person name="Lindquist E."/>
            <person name="Lipzen A."/>
            <person name="Meier-Kolthoff J.P."/>
            <person name="Ohm R.A."/>
            <person name="Otillar R.P."/>
            <person name="Pangilinan J."/>
            <person name="Peng Y."/>
            <person name="Rokas A."/>
            <person name="Rosa C.A."/>
            <person name="Scheuner C."/>
            <person name="Sibirny A.A."/>
            <person name="Slot J.C."/>
            <person name="Stielow J.B."/>
            <person name="Sun H."/>
            <person name="Kurtzman C.P."/>
            <person name="Blackwell M."/>
            <person name="Grigoriev I.V."/>
            <person name="Jeffries T.W."/>
        </authorList>
    </citation>
    <scope>NUCLEOTIDE SEQUENCE [LARGE SCALE GENOMIC DNA]</scope>
    <source>
        <strain evidence="7">NRRL Y-17324</strain>
    </source>
</reference>
<dbReference type="InterPro" id="IPR020946">
    <property type="entry name" value="Flavin_mOase-like"/>
</dbReference>
<evidence type="ECO:0000256" key="2">
    <source>
        <dbReference type="ARBA" id="ARBA00022630"/>
    </source>
</evidence>
<dbReference type="InterPro" id="IPR050346">
    <property type="entry name" value="FMO-like"/>
</dbReference>
<evidence type="ECO:0000313" key="6">
    <source>
        <dbReference type="EMBL" id="ODV76946.1"/>
    </source>
</evidence>
<keyword evidence="3" id="KW-0274">FAD</keyword>
<comment type="similarity">
    <text evidence="1">Belongs to the FMO family.</text>
</comment>
<evidence type="ECO:0000256" key="4">
    <source>
        <dbReference type="ARBA" id="ARBA00022857"/>
    </source>
</evidence>
<evidence type="ECO:0000313" key="7">
    <source>
        <dbReference type="Proteomes" id="UP000094285"/>
    </source>
</evidence>
<dbReference type="STRING" id="984487.A0A1E4SBV6"/>
<dbReference type="OrthoDB" id="66881at2759"/>
<organism evidence="6 7">
    <name type="scientific">Suhomyces tanzawaensis NRRL Y-17324</name>
    <dbReference type="NCBI Taxonomy" id="984487"/>
    <lineage>
        <taxon>Eukaryota</taxon>
        <taxon>Fungi</taxon>
        <taxon>Dikarya</taxon>
        <taxon>Ascomycota</taxon>
        <taxon>Saccharomycotina</taxon>
        <taxon>Pichiomycetes</taxon>
        <taxon>Debaryomycetaceae</taxon>
        <taxon>Suhomyces</taxon>
    </lineage>
</organism>
<evidence type="ECO:0000256" key="3">
    <source>
        <dbReference type="ARBA" id="ARBA00022827"/>
    </source>
</evidence>
<dbReference type="GO" id="GO:0004499">
    <property type="term" value="F:N,N-dimethylaniline monooxygenase activity"/>
    <property type="evidence" value="ECO:0007669"/>
    <property type="project" value="InterPro"/>
</dbReference>
<dbReference type="Proteomes" id="UP000094285">
    <property type="component" value="Unassembled WGS sequence"/>
</dbReference>